<keyword evidence="3" id="KW-0804">Transcription</keyword>
<accession>A0ABS2MA12</accession>
<dbReference type="EMBL" id="JAFBBZ010000001">
    <property type="protein sequence ID" value="MBM7508006.1"/>
    <property type="molecule type" value="Genomic_DNA"/>
</dbReference>
<dbReference type="SUPFAM" id="SSF46689">
    <property type="entry name" value="Homeodomain-like"/>
    <property type="match status" value="1"/>
</dbReference>
<protein>
    <submittedName>
        <fullName evidence="4">AcrR family transcriptional regulator</fullName>
    </submittedName>
</protein>
<keyword evidence="5" id="KW-1185">Reference proteome</keyword>
<gene>
    <name evidence="4" type="ORF">JOE61_001820</name>
</gene>
<dbReference type="Gene3D" id="1.10.10.60">
    <property type="entry name" value="Homeodomain-like"/>
    <property type="match status" value="1"/>
</dbReference>
<dbReference type="RefSeq" id="WP_307822898.1">
    <property type="nucleotide sequence ID" value="NZ_JACDTV010000010.1"/>
</dbReference>
<dbReference type="Proteomes" id="UP000732378">
    <property type="component" value="Unassembled WGS sequence"/>
</dbReference>
<dbReference type="SUPFAM" id="SSF48498">
    <property type="entry name" value="Tetracyclin repressor-like, C-terminal domain"/>
    <property type="match status" value="1"/>
</dbReference>
<evidence type="ECO:0000256" key="1">
    <source>
        <dbReference type="ARBA" id="ARBA00023015"/>
    </source>
</evidence>
<keyword evidence="2" id="KW-0238">DNA-binding</keyword>
<dbReference type="InterPro" id="IPR009057">
    <property type="entry name" value="Homeodomain-like_sf"/>
</dbReference>
<dbReference type="PANTHER" id="PTHR30055">
    <property type="entry name" value="HTH-TYPE TRANSCRIPTIONAL REGULATOR RUTR"/>
    <property type="match status" value="1"/>
</dbReference>
<dbReference type="InterPro" id="IPR050109">
    <property type="entry name" value="HTH-type_TetR-like_transc_reg"/>
</dbReference>
<organism evidence="4 5">
    <name type="scientific">Nocardioides salarius</name>
    <dbReference type="NCBI Taxonomy" id="374513"/>
    <lineage>
        <taxon>Bacteria</taxon>
        <taxon>Bacillati</taxon>
        <taxon>Actinomycetota</taxon>
        <taxon>Actinomycetes</taxon>
        <taxon>Propionibacteriales</taxon>
        <taxon>Nocardioidaceae</taxon>
        <taxon>Nocardioides</taxon>
    </lineage>
</organism>
<comment type="caution">
    <text evidence="4">The sequence shown here is derived from an EMBL/GenBank/DDBJ whole genome shotgun (WGS) entry which is preliminary data.</text>
</comment>
<reference evidence="4 5" key="1">
    <citation type="submission" date="2021-01" db="EMBL/GenBank/DDBJ databases">
        <title>Sequencing the genomes of 1000 actinobacteria strains.</title>
        <authorList>
            <person name="Klenk H.-P."/>
        </authorList>
    </citation>
    <scope>NUCLEOTIDE SEQUENCE [LARGE SCALE GENOMIC DNA]</scope>
    <source>
        <strain evidence="4 5">DSM 18239</strain>
    </source>
</reference>
<sequence>MGPTDSIARADRRRAELLGRLADLFLAEGFLAFGVGDLAARLRCSRSSLYLVAGSKPEIVLATLRAWFRGAAERIEQRVQAEPDPAARLRTYLLAVSDELAPASPSFYADLLAHPPAGEVYEENTRHAARRVRALVDAGVVAGALRPVDAVFVGAAVAEVMTGIQAGRVGAATGLSDAEAYRALADVVVGGLARRPA</sequence>
<name>A0ABS2MA12_9ACTN</name>
<evidence type="ECO:0000313" key="4">
    <source>
        <dbReference type="EMBL" id="MBM7508006.1"/>
    </source>
</evidence>
<evidence type="ECO:0000313" key="5">
    <source>
        <dbReference type="Proteomes" id="UP000732378"/>
    </source>
</evidence>
<dbReference type="Gene3D" id="1.10.357.10">
    <property type="entry name" value="Tetracycline Repressor, domain 2"/>
    <property type="match status" value="1"/>
</dbReference>
<evidence type="ECO:0000256" key="3">
    <source>
        <dbReference type="ARBA" id="ARBA00023163"/>
    </source>
</evidence>
<evidence type="ECO:0000256" key="2">
    <source>
        <dbReference type="ARBA" id="ARBA00023125"/>
    </source>
</evidence>
<dbReference type="InterPro" id="IPR036271">
    <property type="entry name" value="Tet_transcr_reg_TetR-rel_C_sf"/>
</dbReference>
<dbReference type="PANTHER" id="PTHR30055:SF234">
    <property type="entry name" value="HTH-TYPE TRANSCRIPTIONAL REGULATOR BETI"/>
    <property type="match status" value="1"/>
</dbReference>
<keyword evidence="1" id="KW-0805">Transcription regulation</keyword>
<proteinExistence type="predicted"/>